<evidence type="ECO:0008006" key="3">
    <source>
        <dbReference type="Google" id="ProtNLM"/>
    </source>
</evidence>
<evidence type="ECO:0000313" key="2">
    <source>
        <dbReference type="Proteomes" id="UP001153642"/>
    </source>
</evidence>
<dbReference type="Proteomes" id="UP001153642">
    <property type="component" value="Unassembled WGS sequence"/>
</dbReference>
<proteinExistence type="predicted"/>
<name>A0ABT6FTD4_9FLAO</name>
<reference evidence="1" key="1">
    <citation type="submission" date="2022-11" db="EMBL/GenBank/DDBJ databases">
        <title>High-quality draft genome sequence of Galbibacter sp. strain CMA-7.</title>
        <authorList>
            <person name="Wei L."/>
            <person name="Dong C."/>
            <person name="Shao Z."/>
        </authorList>
    </citation>
    <scope>NUCLEOTIDE SEQUENCE</scope>
    <source>
        <strain evidence="1">CMA-7</strain>
    </source>
</reference>
<dbReference type="RefSeq" id="WP_277900249.1">
    <property type="nucleotide sequence ID" value="NZ_JAPMUA010000004.1"/>
</dbReference>
<dbReference type="EMBL" id="JAPMUA010000004">
    <property type="protein sequence ID" value="MDG3586516.1"/>
    <property type="molecule type" value="Genomic_DNA"/>
</dbReference>
<keyword evidence="2" id="KW-1185">Reference proteome</keyword>
<gene>
    <name evidence="1" type="ORF">OSR52_11625</name>
</gene>
<evidence type="ECO:0000313" key="1">
    <source>
        <dbReference type="EMBL" id="MDG3586516.1"/>
    </source>
</evidence>
<organism evidence="1 2">
    <name type="scientific">Galbibacter pacificus</name>
    <dbReference type="NCBI Taxonomy" id="2996052"/>
    <lineage>
        <taxon>Bacteria</taxon>
        <taxon>Pseudomonadati</taxon>
        <taxon>Bacteroidota</taxon>
        <taxon>Flavobacteriia</taxon>
        <taxon>Flavobacteriales</taxon>
        <taxon>Flavobacteriaceae</taxon>
        <taxon>Galbibacter</taxon>
    </lineage>
</organism>
<protein>
    <recommendedName>
        <fullName evidence="3">Lipoprotein</fullName>
    </recommendedName>
</protein>
<accession>A0ABT6FTD4</accession>
<sequence>MRTIKYILIIGICLVMYNCGSDDKQDKNNSEETTTEVSYSSLPAINKISKEKLEEINKWKTFKELSTLMEKFQRQNSGDLTYFAEEFIRLDGEIEKDSLFPQKFNVPAVRSRLVVLTTFTEQFKTRLDENSPLDSINISRKRVLDAYNAVRLQLSETLKSKLYKEFLEGKDAE</sequence>
<comment type="caution">
    <text evidence="1">The sequence shown here is derived from an EMBL/GenBank/DDBJ whole genome shotgun (WGS) entry which is preliminary data.</text>
</comment>